<evidence type="ECO:0000256" key="1">
    <source>
        <dbReference type="ARBA" id="ARBA00002791"/>
    </source>
</evidence>
<proteinExistence type="inferred from homology"/>
<keyword evidence="5 10" id="KW-0812">Transmembrane</keyword>
<keyword evidence="6 10" id="KW-0732">Signal</keyword>
<comment type="function">
    <text evidence="1 10">Subunit of the oligosaccharyl transferase (OST) complex that catalyzes the initial transfer of a defined glycan (Glc(3)Man(9)GlcNAc(2) in eukaryotes) from the lipid carrier dolichol-pyrophosphate to an asparagine residue within an Asn-X-Ser/Thr consensus motif in nascent polypeptide chains, the first step in protein N-glycosylation. N-glycosylation occurs cotranslationally and the complex associates with the Sec61 complex at the channel-forming translocon complex that mediates protein translocation across the endoplasmic reticulum (ER). All subunits are required for a maximal enzyme activity.</text>
</comment>
<comment type="pathway">
    <text evidence="3 10">Protein modification; protein glycosylation.</text>
</comment>
<comment type="subunit">
    <text evidence="10">Component of the oligosaccharyltransferase (OST) complex.</text>
</comment>
<feature type="transmembrane region" description="Helical" evidence="10">
    <location>
        <begin position="457"/>
        <end position="480"/>
    </location>
</feature>
<gene>
    <name evidence="11" type="ORF">DNG_03547</name>
</gene>
<reference evidence="11" key="1">
    <citation type="submission" date="2018-03" db="EMBL/GenBank/DDBJ databases">
        <authorList>
            <person name="Guldener U."/>
        </authorList>
    </citation>
    <scope>NUCLEOTIDE SEQUENCE</scope>
</reference>
<dbReference type="EMBL" id="ONZQ02000004">
    <property type="protein sequence ID" value="SPO00799.1"/>
    <property type="molecule type" value="Genomic_DNA"/>
</dbReference>
<protein>
    <recommendedName>
        <fullName evidence="10">Dolichyl-diphosphooligosaccharide--protein glycosyltransferase subunit 1</fullName>
    </recommendedName>
</protein>
<accession>A0AAE8MUG0</accession>
<comment type="caution">
    <text evidence="11">The sequence shown here is derived from an EMBL/GenBank/DDBJ whole genome shotgun (WGS) entry which is preliminary data.</text>
</comment>
<dbReference type="PANTHER" id="PTHR21049">
    <property type="entry name" value="RIBOPHORIN I"/>
    <property type="match status" value="1"/>
</dbReference>
<evidence type="ECO:0000256" key="8">
    <source>
        <dbReference type="ARBA" id="ARBA00022989"/>
    </source>
</evidence>
<dbReference type="PANTHER" id="PTHR21049:SF0">
    <property type="entry name" value="DOLICHYL-DIPHOSPHOOLIGOSACCHARIDE--PROTEIN GLYCOSYLTRANSFERASE SUBUNIT 1"/>
    <property type="match status" value="1"/>
</dbReference>
<evidence type="ECO:0000256" key="4">
    <source>
        <dbReference type="ARBA" id="ARBA00008905"/>
    </source>
</evidence>
<evidence type="ECO:0000313" key="12">
    <source>
        <dbReference type="Proteomes" id="UP001187682"/>
    </source>
</evidence>
<feature type="chain" id="PRO_5041778365" description="Dolichyl-diphosphooligosaccharide--protein glycosyltransferase subunit 1" evidence="10">
    <location>
        <begin position="20"/>
        <end position="484"/>
    </location>
</feature>
<comment type="similarity">
    <text evidence="4 10">Belongs to the OST1 family.</text>
</comment>
<dbReference type="AlphaFoldDB" id="A0AAE8MUG0"/>
<organism evidence="11 12">
    <name type="scientific">Cephalotrichum gorgonifer</name>
    <dbReference type="NCBI Taxonomy" id="2041049"/>
    <lineage>
        <taxon>Eukaryota</taxon>
        <taxon>Fungi</taxon>
        <taxon>Dikarya</taxon>
        <taxon>Ascomycota</taxon>
        <taxon>Pezizomycotina</taxon>
        <taxon>Sordariomycetes</taxon>
        <taxon>Hypocreomycetidae</taxon>
        <taxon>Microascales</taxon>
        <taxon>Microascaceae</taxon>
        <taxon>Cephalotrichum</taxon>
    </lineage>
</organism>
<dbReference type="InterPro" id="IPR007676">
    <property type="entry name" value="Ribophorin_I"/>
</dbReference>
<evidence type="ECO:0000256" key="2">
    <source>
        <dbReference type="ARBA" id="ARBA00004115"/>
    </source>
</evidence>
<keyword evidence="7 10" id="KW-0256">Endoplasmic reticulum</keyword>
<dbReference type="Pfam" id="PF04597">
    <property type="entry name" value="Ribophorin_I"/>
    <property type="match status" value="1"/>
</dbReference>
<evidence type="ECO:0000256" key="7">
    <source>
        <dbReference type="ARBA" id="ARBA00022824"/>
    </source>
</evidence>
<dbReference type="Proteomes" id="UP001187682">
    <property type="component" value="Unassembled WGS sequence"/>
</dbReference>
<evidence type="ECO:0000256" key="10">
    <source>
        <dbReference type="RuleBase" id="RU361143"/>
    </source>
</evidence>
<sequence>MKLLSIITTALSSLAIATATPSSAPNSVSRPPTFAPPATFKNANLVHIITLEKNYAKENINVLIENISSAPQDEYYLPFTADQMSRVGGVEVKDRKDASLGPFEVSAVEYDDKADTQYYRIRLPAPLGPGDKQTIGISFYYVKAYSPLPAAIEQSEKQYLTYSFSAFCPSAYTTTKQKTEVKLPSANVPDYTKIAEHPQKEGAKLTYGPFGEQAAGASAPAQVRFEFTKPVLHVASLERDVEVSHWGGNVAFEERYDLYHRGANLSSEFSRIQWQRTQRTRAANYALTEMRFPLRAGSSELYYTDAIGNVSTSDVFATKREVLLATRPRYPVFGGWKFPFVIGWNIDAGVFLRRSQSGGYVLNVPFLEGPKQPEGVEYAEVTVQVLLPEGAENVKYHADIPASSIVESSVGLKRTFLDTLGRTSVTIKAKNLVDDFRDRELVITYDYPLSATLRKPLVIFGSTLAVFVAWWIIGGLEVGFSSTK</sequence>
<evidence type="ECO:0000256" key="6">
    <source>
        <dbReference type="ARBA" id="ARBA00022729"/>
    </source>
</evidence>
<evidence type="ECO:0000313" key="11">
    <source>
        <dbReference type="EMBL" id="SPO00799.1"/>
    </source>
</evidence>
<dbReference type="GO" id="GO:0018279">
    <property type="term" value="P:protein N-linked glycosylation via asparagine"/>
    <property type="evidence" value="ECO:0007669"/>
    <property type="project" value="TreeGrafter"/>
</dbReference>
<evidence type="ECO:0000256" key="3">
    <source>
        <dbReference type="ARBA" id="ARBA00004922"/>
    </source>
</evidence>
<evidence type="ECO:0000256" key="5">
    <source>
        <dbReference type="ARBA" id="ARBA00022692"/>
    </source>
</evidence>
<dbReference type="GO" id="GO:0008250">
    <property type="term" value="C:oligosaccharyltransferase complex"/>
    <property type="evidence" value="ECO:0007669"/>
    <property type="project" value="UniProtKB-UniRule"/>
</dbReference>
<feature type="signal peptide" evidence="10">
    <location>
        <begin position="1"/>
        <end position="19"/>
    </location>
</feature>
<evidence type="ECO:0000256" key="9">
    <source>
        <dbReference type="ARBA" id="ARBA00023136"/>
    </source>
</evidence>
<name>A0AAE8MUG0_9PEZI</name>
<comment type="subcellular location">
    <subcellularLocation>
        <location evidence="2 10">Endoplasmic reticulum membrane</location>
        <topology evidence="2 10">Single-pass type I membrane protein</topology>
    </subcellularLocation>
</comment>
<keyword evidence="9 10" id="KW-0472">Membrane</keyword>
<keyword evidence="8 10" id="KW-1133">Transmembrane helix</keyword>
<keyword evidence="12" id="KW-1185">Reference proteome</keyword>